<dbReference type="GO" id="GO:0000131">
    <property type="term" value="C:incipient cellular bud site"/>
    <property type="evidence" value="ECO:0007669"/>
    <property type="project" value="TreeGrafter"/>
</dbReference>
<dbReference type="GO" id="GO:1902716">
    <property type="term" value="C:cell cortex of growing cell tip"/>
    <property type="evidence" value="ECO:0007669"/>
    <property type="project" value="TreeGrafter"/>
</dbReference>
<dbReference type="GO" id="GO:0043332">
    <property type="term" value="C:mating projection tip"/>
    <property type="evidence" value="ECO:0007669"/>
    <property type="project" value="TreeGrafter"/>
</dbReference>
<dbReference type="GO" id="GO:0007124">
    <property type="term" value="P:pseudohyphal growth"/>
    <property type="evidence" value="ECO:0007669"/>
    <property type="project" value="TreeGrafter"/>
</dbReference>
<feature type="compositionally biased region" description="Polar residues" evidence="3">
    <location>
        <begin position="627"/>
        <end position="654"/>
    </location>
</feature>
<dbReference type="InterPro" id="IPR013724">
    <property type="entry name" value="GIT_SHD"/>
</dbReference>
<accession>A0A1B7TIL6</accession>
<feature type="compositionally biased region" description="Polar residues" evidence="3">
    <location>
        <begin position="780"/>
        <end position="807"/>
    </location>
</feature>
<evidence type="ECO:0000313" key="6">
    <source>
        <dbReference type="Proteomes" id="UP000092321"/>
    </source>
</evidence>
<evidence type="ECO:0000259" key="4">
    <source>
        <dbReference type="SMART" id="SM00555"/>
    </source>
</evidence>
<dbReference type="GO" id="GO:0005935">
    <property type="term" value="C:cellular bud neck"/>
    <property type="evidence" value="ECO:0007669"/>
    <property type="project" value="TreeGrafter"/>
</dbReference>
<dbReference type="InterPro" id="IPR022018">
    <property type="entry name" value="GIT1_C"/>
</dbReference>
<comment type="caution">
    <text evidence="5">The sequence shown here is derived from an EMBL/GenBank/DDBJ whole genome shotgun (WGS) entry which is preliminary data.</text>
</comment>
<dbReference type="Pfam" id="PF12205">
    <property type="entry name" value="GIT1_C"/>
    <property type="match status" value="1"/>
</dbReference>
<proteinExistence type="predicted"/>
<keyword evidence="1" id="KW-0677">Repeat</keyword>
<evidence type="ECO:0000256" key="2">
    <source>
        <dbReference type="SAM" id="Coils"/>
    </source>
</evidence>
<dbReference type="EMBL" id="LXPE01000003">
    <property type="protein sequence ID" value="OBA28591.1"/>
    <property type="molecule type" value="Genomic_DNA"/>
</dbReference>
<feature type="region of interest" description="Disordered" evidence="3">
    <location>
        <begin position="605"/>
        <end position="662"/>
    </location>
</feature>
<dbReference type="GO" id="GO:0036267">
    <property type="term" value="P:invasive filamentous growth"/>
    <property type="evidence" value="ECO:0007669"/>
    <property type="project" value="TreeGrafter"/>
</dbReference>
<dbReference type="GO" id="GO:0007121">
    <property type="term" value="P:bipolar cellular bud site selection"/>
    <property type="evidence" value="ECO:0007669"/>
    <property type="project" value="TreeGrafter"/>
</dbReference>
<protein>
    <recommendedName>
        <fullName evidence="4">GIT Spa2 homology (SHD) domain-containing protein</fullName>
    </recommendedName>
</protein>
<feature type="coiled-coil region" evidence="2">
    <location>
        <begin position="345"/>
        <end position="424"/>
    </location>
</feature>
<dbReference type="PANTHER" id="PTHR21601:SF0">
    <property type="entry name" value="PROTEIN SPA2-RELATED"/>
    <property type="match status" value="1"/>
</dbReference>
<dbReference type="InterPro" id="IPR039892">
    <property type="entry name" value="Spa2/Sph1"/>
</dbReference>
<feature type="compositionally biased region" description="Low complexity" evidence="3">
    <location>
        <begin position="679"/>
        <end position="701"/>
    </location>
</feature>
<feature type="compositionally biased region" description="Polar residues" evidence="3">
    <location>
        <begin position="827"/>
        <end position="837"/>
    </location>
</feature>
<feature type="compositionally biased region" description="Basic and acidic residues" evidence="3">
    <location>
        <begin position="243"/>
        <end position="255"/>
    </location>
</feature>
<feature type="region of interest" description="Disordered" evidence="3">
    <location>
        <begin position="820"/>
        <end position="857"/>
    </location>
</feature>
<feature type="region of interest" description="Disordered" evidence="3">
    <location>
        <begin position="679"/>
        <end position="703"/>
    </location>
</feature>
<dbReference type="PANTHER" id="PTHR21601">
    <property type="entry name" value="SPA2 PROTEIN"/>
    <property type="match status" value="1"/>
</dbReference>
<dbReference type="Proteomes" id="UP000092321">
    <property type="component" value="Unassembled WGS sequence"/>
</dbReference>
<dbReference type="Pfam" id="PF08518">
    <property type="entry name" value="GIT_SHD"/>
    <property type="match status" value="2"/>
</dbReference>
<feature type="compositionally biased region" description="Polar residues" evidence="3">
    <location>
        <begin position="732"/>
        <end position="741"/>
    </location>
</feature>
<dbReference type="GO" id="GO:0005934">
    <property type="term" value="C:cellular bud tip"/>
    <property type="evidence" value="ECO:0007669"/>
    <property type="project" value="TreeGrafter"/>
</dbReference>
<gene>
    <name evidence="5" type="ORF">HANVADRAFT_736</name>
</gene>
<evidence type="ECO:0000256" key="1">
    <source>
        <dbReference type="ARBA" id="ARBA00022737"/>
    </source>
</evidence>
<feature type="domain" description="GIT Spa2 homology (SHD)" evidence="4">
    <location>
        <begin position="113"/>
        <end position="143"/>
    </location>
</feature>
<dbReference type="AlphaFoldDB" id="A0A1B7TIL6"/>
<evidence type="ECO:0000256" key="3">
    <source>
        <dbReference type="SAM" id="MobiDB-lite"/>
    </source>
</evidence>
<dbReference type="GO" id="GO:0005078">
    <property type="term" value="F:MAP-kinase scaffold activity"/>
    <property type="evidence" value="ECO:0007669"/>
    <property type="project" value="TreeGrafter"/>
</dbReference>
<keyword evidence="2" id="KW-0175">Coiled coil</keyword>
<sequence>MSSISVSNVKKALSVSKNVHLSSNDRNSMFHYYMTLNKYFHSKKDTNQNGDEIDRSTSSRAVKARKRLLNLSTYQFFELTTDVNDEVERRMNTDLNGEYLLPKENLHLKRNQARQKLANLSQKRFLDLVDDLSYEIRRRQYDLDPQFDAPFEDEEDDDDEEVEVEKAVSQENKPVLKELTPAIKHSNLGTSTTATDLRNETEEINKSLTNKPSVQQVNVKTANLDWSDDEEIPQTQAVNTFEDNEKPVEKKRNSEEDFNLPEGFSKRSLNIQNTSQTSLSKKSPVNAVTAAASSIIPNGKRTSQLIHPLLKNNDEKEKKLQAAYDEINTKHSSLLAKSLHLTKEHSTLEENYKQLLVQNENLSKEFKVNEDIIQELKTNLENTKKQYATKEYQAKDYASMISKVEQLSIENETLKQQLMDLEIKDQLLDTAYGFKTKLLDENDISSFTEEHSSNNGLVPIQSVKDFQNSIQQFYLKLQSYKQKENNKTLFLEATKVCDIVANIVKIVEYNDDNQLFTENCILVNTTSTHLLTTLRYQSKFSDIFPKIIIQNALLEVVGGVYKLIYKAGCKISEDFVASDDGFENNHINSSKNSTSNLLAKNITSLKDDKDDAQENDESPVRPLKITQRLSSYTQLDDIEGSTNNNQNIPQSSTSNRKHSNNGLFTGMILTATSNKSENNLVASSSSSNNNNTAGNKNVKNLSLSLKDETTPNKNVTVTTPKNQVRTFSAVNEENTSKNANTSHDRTTPNKSQNILNKVKVFEDNINSSKENTPEKEVNAELSSSINKGNQRVPSRSSLEISNLQKRNSLQSIEDRATAFGEFKHKSSNGSVIEQNDTVSEEKSKQPIVNHEETEKHTTELSASEKDLNNLLHYLESESIEVISTIQSLLTSIKNPNATIVELNSESRKIMQVVNKVCNNTLSSIEKNNDLKTIGEYIITSLQDCERRMKSLIETDSGSEYPDKSFKQRLAGIAFDIAKNVKKLVKIVEELSLKKEIDYLDKQLG</sequence>
<dbReference type="GO" id="GO:0005826">
    <property type="term" value="C:actomyosin contractile ring"/>
    <property type="evidence" value="ECO:0007669"/>
    <property type="project" value="TreeGrafter"/>
</dbReference>
<organism evidence="5 6">
    <name type="scientific">Hanseniaspora valbyensis NRRL Y-1626</name>
    <dbReference type="NCBI Taxonomy" id="766949"/>
    <lineage>
        <taxon>Eukaryota</taxon>
        <taxon>Fungi</taxon>
        <taxon>Dikarya</taxon>
        <taxon>Ascomycota</taxon>
        <taxon>Saccharomycotina</taxon>
        <taxon>Saccharomycetes</taxon>
        <taxon>Saccharomycodales</taxon>
        <taxon>Saccharomycodaceae</taxon>
        <taxon>Hanseniaspora</taxon>
    </lineage>
</organism>
<dbReference type="SMART" id="SM00555">
    <property type="entry name" value="GIT"/>
    <property type="match status" value="2"/>
</dbReference>
<feature type="region of interest" description="Disordered" evidence="3">
    <location>
        <begin position="242"/>
        <end position="263"/>
    </location>
</feature>
<feature type="domain" description="GIT Spa2 homology (SHD)" evidence="4">
    <location>
        <begin position="64"/>
        <end position="94"/>
    </location>
</feature>
<dbReference type="Gene3D" id="1.20.120.330">
    <property type="entry name" value="Nucleotidyltransferases domain 2"/>
    <property type="match status" value="1"/>
</dbReference>
<dbReference type="OrthoDB" id="5588096at2759"/>
<evidence type="ECO:0000313" key="5">
    <source>
        <dbReference type="EMBL" id="OBA28591.1"/>
    </source>
</evidence>
<feature type="region of interest" description="Disordered" evidence="3">
    <location>
        <begin position="732"/>
        <end position="754"/>
    </location>
</feature>
<keyword evidence="6" id="KW-1185">Reference proteome</keyword>
<feature type="compositionally biased region" description="Basic and acidic residues" evidence="3">
    <location>
        <begin position="839"/>
        <end position="857"/>
    </location>
</feature>
<feature type="region of interest" description="Disordered" evidence="3">
    <location>
        <begin position="766"/>
        <end position="807"/>
    </location>
</feature>
<reference evidence="6" key="1">
    <citation type="journal article" date="2016" name="Proc. Natl. Acad. Sci. U.S.A.">
        <title>Comparative genomics of biotechnologically important yeasts.</title>
        <authorList>
            <person name="Riley R."/>
            <person name="Haridas S."/>
            <person name="Wolfe K.H."/>
            <person name="Lopes M.R."/>
            <person name="Hittinger C.T."/>
            <person name="Goeker M."/>
            <person name="Salamov A.A."/>
            <person name="Wisecaver J.H."/>
            <person name="Long T.M."/>
            <person name="Calvey C.H."/>
            <person name="Aerts A.L."/>
            <person name="Barry K.W."/>
            <person name="Choi C."/>
            <person name="Clum A."/>
            <person name="Coughlan A.Y."/>
            <person name="Deshpande S."/>
            <person name="Douglass A.P."/>
            <person name="Hanson S.J."/>
            <person name="Klenk H.-P."/>
            <person name="LaButti K.M."/>
            <person name="Lapidus A."/>
            <person name="Lindquist E.A."/>
            <person name="Lipzen A.M."/>
            <person name="Meier-Kolthoff J.P."/>
            <person name="Ohm R.A."/>
            <person name="Otillar R.P."/>
            <person name="Pangilinan J.L."/>
            <person name="Peng Y."/>
            <person name="Rokas A."/>
            <person name="Rosa C.A."/>
            <person name="Scheuner C."/>
            <person name="Sibirny A.A."/>
            <person name="Slot J.C."/>
            <person name="Stielow J.B."/>
            <person name="Sun H."/>
            <person name="Kurtzman C.P."/>
            <person name="Blackwell M."/>
            <person name="Grigoriev I.V."/>
            <person name="Jeffries T.W."/>
        </authorList>
    </citation>
    <scope>NUCLEOTIDE SEQUENCE [LARGE SCALE GENOMIC DNA]</scope>
    <source>
        <strain evidence="6">NRRL Y-1626</strain>
    </source>
</reference>
<name>A0A1B7TIL6_9ASCO</name>